<evidence type="ECO:0000313" key="2">
    <source>
        <dbReference type="EMBL" id="KAH1187206.1"/>
    </source>
</evidence>
<sequence length="114" mass="12412">MLRPGRVPTFLPLVNWGFHIVSDAWILSDFRPCASPSPAVGEAGLSPAAQATTPHSPSQPKLAFFVNQGALPHQGPFGSWPLLRLRTRRPISANCQVCEAESAAATWPLRRMLE</sequence>
<dbReference type="EMBL" id="JAHDVG010000463">
    <property type="protein sequence ID" value="KAH1187206.1"/>
    <property type="molecule type" value="Genomic_DNA"/>
</dbReference>
<dbReference type="Proteomes" id="UP000827986">
    <property type="component" value="Unassembled WGS sequence"/>
</dbReference>
<dbReference type="AlphaFoldDB" id="A0A9D3XXE4"/>
<evidence type="ECO:0000256" key="1">
    <source>
        <dbReference type="SAM" id="MobiDB-lite"/>
    </source>
</evidence>
<evidence type="ECO:0000313" key="3">
    <source>
        <dbReference type="Proteomes" id="UP000827986"/>
    </source>
</evidence>
<protein>
    <submittedName>
        <fullName evidence="2">Uncharacterized protein</fullName>
    </submittedName>
</protein>
<reference evidence="2" key="1">
    <citation type="submission" date="2021-09" db="EMBL/GenBank/DDBJ databases">
        <title>The genome of Mauremys mutica provides insights into the evolution of semi-aquatic lifestyle.</title>
        <authorList>
            <person name="Gong S."/>
            <person name="Gao Y."/>
        </authorList>
    </citation>
    <scope>NUCLEOTIDE SEQUENCE</scope>
    <source>
        <strain evidence="2">MM-2020</strain>
        <tissue evidence="2">Muscle</tissue>
    </source>
</reference>
<keyword evidence="3" id="KW-1185">Reference proteome</keyword>
<organism evidence="2 3">
    <name type="scientific">Mauremys mutica</name>
    <name type="common">yellowpond turtle</name>
    <dbReference type="NCBI Taxonomy" id="74926"/>
    <lineage>
        <taxon>Eukaryota</taxon>
        <taxon>Metazoa</taxon>
        <taxon>Chordata</taxon>
        <taxon>Craniata</taxon>
        <taxon>Vertebrata</taxon>
        <taxon>Euteleostomi</taxon>
        <taxon>Archelosauria</taxon>
        <taxon>Testudinata</taxon>
        <taxon>Testudines</taxon>
        <taxon>Cryptodira</taxon>
        <taxon>Durocryptodira</taxon>
        <taxon>Testudinoidea</taxon>
        <taxon>Geoemydidae</taxon>
        <taxon>Geoemydinae</taxon>
        <taxon>Mauremys</taxon>
    </lineage>
</organism>
<comment type="caution">
    <text evidence="2">The sequence shown here is derived from an EMBL/GenBank/DDBJ whole genome shotgun (WGS) entry which is preliminary data.</text>
</comment>
<gene>
    <name evidence="2" type="ORF">KIL84_019955</name>
</gene>
<proteinExistence type="predicted"/>
<feature type="region of interest" description="Disordered" evidence="1">
    <location>
        <begin position="37"/>
        <end position="57"/>
    </location>
</feature>
<name>A0A9D3XXE4_9SAUR</name>
<accession>A0A9D3XXE4</accession>